<dbReference type="AlphaFoldDB" id="A0A3N1XKS0"/>
<keyword evidence="3" id="KW-1185">Reference proteome</keyword>
<evidence type="ECO:0000313" key="2">
    <source>
        <dbReference type="EMBL" id="ROR27310.1"/>
    </source>
</evidence>
<organism evidence="2 3">
    <name type="scientific">Mobilisporobacter senegalensis</name>
    <dbReference type="NCBI Taxonomy" id="1329262"/>
    <lineage>
        <taxon>Bacteria</taxon>
        <taxon>Bacillati</taxon>
        <taxon>Bacillota</taxon>
        <taxon>Clostridia</taxon>
        <taxon>Lachnospirales</taxon>
        <taxon>Lachnospiraceae</taxon>
        <taxon>Mobilisporobacter</taxon>
    </lineage>
</organism>
<evidence type="ECO:0000313" key="3">
    <source>
        <dbReference type="Proteomes" id="UP000273083"/>
    </source>
</evidence>
<feature type="transmembrane region" description="Helical" evidence="1">
    <location>
        <begin position="72"/>
        <end position="96"/>
    </location>
</feature>
<dbReference type="Pfam" id="PF13782">
    <property type="entry name" value="SpoVAB"/>
    <property type="match status" value="1"/>
</dbReference>
<keyword evidence="1" id="KW-0812">Transmembrane</keyword>
<proteinExistence type="predicted"/>
<sequence length="139" mass="15012">MLIKYSLLVFIGLSGGITIAGAVFTFITKIGLVTRLASRTNTARHILFFEDCVTLGGTVGNLMTIWRFEVPFGIIGITVFGLFAGMFTGCLAMALTEVLDTIPIFAKRINLRKGIPFAVLSLAIGKGIGSFIQLYIFAK</sequence>
<evidence type="ECO:0000256" key="1">
    <source>
        <dbReference type="SAM" id="Phobius"/>
    </source>
</evidence>
<name>A0A3N1XKS0_9FIRM</name>
<feature type="transmembrane region" description="Helical" evidence="1">
    <location>
        <begin position="117"/>
        <end position="138"/>
    </location>
</feature>
<feature type="transmembrane region" description="Helical" evidence="1">
    <location>
        <begin position="47"/>
        <end position="66"/>
    </location>
</feature>
<dbReference type="InterPro" id="IPR020144">
    <property type="entry name" value="SpoVAB"/>
</dbReference>
<feature type="transmembrane region" description="Helical" evidence="1">
    <location>
        <begin position="6"/>
        <end position="27"/>
    </location>
</feature>
<reference evidence="2 3" key="1">
    <citation type="submission" date="2018-11" db="EMBL/GenBank/DDBJ databases">
        <title>Genomic Encyclopedia of Type Strains, Phase IV (KMG-IV): sequencing the most valuable type-strain genomes for metagenomic binning, comparative biology and taxonomic classification.</title>
        <authorList>
            <person name="Goeker M."/>
        </authorList>
    </citation>
    <scope>NUCLEOTIDE SEQUENCE [LARGE SCALE GENOMIC DNA]</scope>
    <source>
        <strain evidence="2 3">DSM 26537</strain>
    </source>
</reference>
<dbReference type="Proteomes" id="UP000273083">
    <property type="component" value="Unassembled WGS sequence"/>
</dbReference>
<accession>A0A3N1XKS0</accession>
<keyword evidence="1" id="KW-1133">Transmembrane helix</keyword>
<comment type="caution">
    <text evidence="2">The sequence shown here is derived from an EMBL/GenBank/DDBJ whole genome shotgun (WGS) entry which is preliminary data.</text>
</comment>
<gene>
    <name evidence="2" type="ORF">EDD66_1064</name>
</gene>
<protein>
    <submittedName>
        <fullName evidence="2">Stage V sporulation protein AB</fullName>
    </submittedName>
</protein>
<dbReference type="EMBL" id="RJVG01000006">
    <property type="protein sequence ID" value="ROR27310.1"/>
    <property type="molecule type" value="Genomic_DNA"/>
</dbReference>
<keyword evidence="1" id="KW-0472">Membrane</keyword>
<dbReference type="RefSeq" id="WP_170164322.1">
    <property type="nucleotide sequence ID" value="NZ_RJVG01000006.1"/>
</dbReference>